<proteinExistence type="predicted"/>
<dbReference type="Pfam" id="PF20432">
    <property type="entry name" value="Xre-like-HTH"/>
    <property type="match status" value="1"/>
</dbReference>
<evidence type="ECO:0000313" key="3">
    <source>
        <dbReference type="EMBL" id="RJG20207.1"/>
    </source>
</evidence>
<dbReference type="AlphaFoldDB" id="A0A418Y3V1"/>
<dbReference type="InterPro" id="IPR024467">
    <property type="entry name" value="Xre/MbcA/ParS-like_toxin-bd"/>
</dbReference>
<evidence type="ECO:0000259" key="1">
    <source>
        <dbReference type="Pfam" id="PF09722"/>
    </source>
</evidence>
<gene>
    <name evidence="3" type="ORF">D4A39_05155</name>
</gene>
<feature type="domain" description="Antitoxin Xre-like helix-turn-helix" evidence="2">
    <location>
        <begin position="17"/>
        <end position="73"/>
    </location>
</feature>
<accession>A0A418Y3V1</accession>
<dbReference type="EMBL" id="QYYA01000001">
    <property type="protein sequence ID" value="RJG20207.1"/>
    <property type="molecule type" value="Genomic_DNA"/>
</dbReference>
<dbReference type="Pfam" id="PF09722">
    <property type="entry name" value="Xre_MbcA_ParS_C"/>
    <property type="match status" value="1"/>
</dbReference>
<comment type="caution">
    <text evidence="3">The sequence shown here is derived from an EMBL/GenBank/DDBJ whole genome shotgun (WGS) entry which is preliminary data.</text>
</comment>
<dbReference type="InterPro" id="IPR046847">
    <property type="entry name" value="Xre-like_HTH"/>
</dbReference>
<dbReference type="RefSeq" id="WP_022986650.1">
    <property type="nucleotide sequence ID" value="NZ_QYYA01000001.1"/>
</dbReference>
<keyword evidence="4" id="KW-1185">Reference proteome</keyword>
<dbReference type="GO" id="GO:0003677">
    <property type="term" value="F:DNA binding"/>
    <property type="evidence" value="ECO:0007669"/>
    <property type="project" value="InterPro"/>
</dbReference>
<sequence length="135" mass="15166">MQTATQPRPQPLDDHARHAALRAVLTLLGHWQCTEKEKMALLGVGRSTLHKYQSQPDSARVSQDLLERLSYLLNIHQALRTLFGNKENVYGFVRMANHNPFFNGASPMDIMSAGTVAALYEVHRQLDSLRGGQWG</sequence>
<name>A0A418Y3V1_9GAMM</name>
<evidence type="ECO:0000313" key="4">
    <source>
        <dbReference type="Proteomes" id="UP000283734"/>
    </source>
</evidence>
<dbReference type="Proteomes" id="UP000283734">
    <property type="component" value="Unassembled WGS sequence"/>
</dbReference>
<reference evidence="3 4" key="1">
    <citation type="submission" date="2018-09" db="EMBL/GenBank/DDBJ databases">
        <title>Alcanivorax profundi sp. nov., isolated from 1000 m-depth seawater of the Mariana Trench.</title>
        <authorList>
            <person name="Liu J."/>
        </authorList>
    </citation>
    <scope>NUCLEOTIDE SEQUENCE [LARGE SCALE GENOMIC DNA]</scope>
    <source>
        <strain evidence="3 4">MTEO17</strain>
    </source>
</reference>
<feature type="domain" description="Antitoxin Xre/MbcA/ParS-like toxin-binding" evidence="1">
    <location>
        <begin position="78"/>
        <end position="132"/>
    </location>
</feature>
<dbReference type="OrthoDB" id="117888at2"/>
<protein>
    <submittedName>
        <fullName evidence="3">DUF2384 domain-containing protein</fullName>
    </submittedName>
</protein>
<evidence type="ECO:0000259" key="2">
    <source>
        <dbReference type="Pfam" id="PF20432"/>
    </source>
</evidence>
<organism evidence="3 4">
    <name type="scientific">Alcanivorax profundi</name>
    <dbReference type="NCBI Taxonomy" id="2338368"/>
    <lineage>
        <taxon>Bacteria</taxon>
        <taxon>Pseudomonadati</taxon>
        <taxon>Pseudomonadota</taxon>
        <taxon>Gammaproteobacteria</taxon>
        <taxon>Oceanospirillales</taxon>
        <taxon>Alcanivoracaceae</taxon>
        <taxon>Alcanivorax</taxon>
    </lineage>
</organism>